<reference evidence="1 2" key="1">
    <citation type="submission" date="2016-10" db="EMBL/GenBank/DDBJ databases">
        <authorList>
            <person name="de Groot N.N."/>
        </authorList>
    </citation>
    <scope>NUCLEOTIDE SEQUENCE [LARGE SCALE GENOMIC DNA]</scope>
    <source>
        <strain evidence="1 2">IBRC-M 10780</strain>
    </source>
</reference>
<dbReference type="AlphaFoldDB" id="A0A1I0DRP5"/>
<sequence>MNYTPEMEKQMQQSHQICYAEYSRKLEKRMIVEKRRDKEYEKCKHMVAELDNQIHK</sequence>
<keyword evidence="2" id="KW-1185">Reference proteome</keyword>
<protein>
    <submittedName>
        <fullName evidence="1">Uncharacterized protein</fullName>
    </submittedName>
</protein>
<dbReference type="EMBL" id="FOHE01000009">
    <property type="protein sequence ID" value="SET34857.1"/>
    <property type="molecule type" value="Genomic_DNA"/>
</dbReference>
<accession>A0A1I0DRP5</accession>
<evidence type="ECO:0000313" key="2">
    <source>
        <dbReference type="Proteomes" id="UP000198618"/>
    </source>
</evidence>
<gene>
    <name evidence="1" type="ORF">SAMN05216389_109106</name>
</gene>
<proteinExistence type="predicted"/>
<organism evidence="1 2">
    <name type="scientific">Oceanobacillus limi</name>
    <dbReference type="NCBI Taxonomy" id="930131"/>
    <lineage>
        <taxon>Bacteria</taxon>
        <taxon>Bacillati</taxon>
        <taxon>Bacillota</taxon>
        <taxon>Bacilli</taxon>
        <taxon>Bacillales</taxon>
        <taxon>Bacillaceae</taxon>
        <taxon>Oceanobacillus</taxon>
    </lineage>
</organism>
<dbReference type="STRING" id="930131.SAMN05216389_109106"/>
<dbReference type="InterPro" id="IPR058676">
    <property type="entry name" value="YuzK"/>
</dbReference>
<dbReference type="Pfam" id="PF26149">
    <property type="entry name" value="YuzK"/>
    <property type="match status" value="1"/>
</dbReference>
<evidence type="ECO:0000313" key="1">
    <source>
        <dbReference type="EMBL" id="SET34857.1"/>
    </source>
</evidence>
<name>A0A1I0DRP5_9BACI</name>
<dbReference type="Proteomes" id="UP000198618">
    <property type="component" value="Unassembled WGS sequence"/>
</dbReference>